<evidence type="ECO:0000313" key="5">
    <source>
        <dbReference type="EMBL" id="RJL05874.1"/>
    </source>
</evidence>
<evidence type="ECO:0000259" key="4">
    <source>
        <dbReference type="Pfam" id="PF00326"/>
    </source>
</evidence>
<comment type="caution">
    <text evidence="5">The sequence shown here is derived from an EMBL/GenBank/DDBJ whole genome shotgun (WGS) entry which is preliminary data.</text>
</comment>
<name>A0A418ZZ64_9RHOB</name>
<accession>A0A418ZZ64</accession>
<dbReference type="EMBL" id="QZEV01000016">
    <property type="protein sequence ID" value="RJL05874.1"/>
    <property type="molecule type" value="Genomic_DNA"/>
</dbReference>
<dbReference type="InterPro" id="IPR001375">
    <property type="entry name" value="Peptidase_S9_cat"/>
</dbReference>
<keyword evidence="2" id="KW-0645">Protease</keyword>
<gene>
    <name evidence="5" type="ORF">D3P06_05445</name>
</gene>
<dbReference type="InterPro" id="IPR029058">
    <property type="entry name" value="AB_hydrolase_fold"/>
</dbReference>
<dbReference type="GO" id="GO:0004252">
    <property type="term" value="F:serine-type endopeptidase activity"/>
    <property type="evidence" value="ECO:0007669"/>
    <property type="project" value="InterPro"/>
</dbReference>
<feature type="region of interest" description="Disordered" evidence="3">
    <location>
        <begin position="1"/>
        <end position="24"/>
    </location>
</feature>
<keyword evidence="6" id="KW-1185">Reference proteome</keyword>
<evidence type="ECO:0000256" key="2">
    <source>
        <dbReference type="ARBA" id="ARBA00022825"/>
    </source>
</evidence>
<evidence type="ECO:0000256" key="1">
    <source>
        <dbReference type="ARBA" id="ARBA00022801"/>
    </source>
</evidence>
<dbReference type="Gene3D" id="3.40.50.1820">
    <property type="entry name" value="alpha/beta hydrolase"/>
    <property type="match status" value="1"/>
</dbReference>
<dbReference type="Pfam" id="PF07676">
    <property type="entry name" value="PD40"/>
    <property type="match status" value="2"/>
</dbReference>
<dbReference type="Gene3D" id="2.120.10.30">
    <property type="entry name" value="TolB, C-terminal domain"/>
    <property type="match status" value="1"/>
</dbReference>
<dbReference type="OrthoDB" id="1094230at2"/>
<evidence type="ECO:0000256" key="3">
    <source>
        <dbReference type="SAM" id="MobiDB-lite"/>
    </source>
</evidence>
<dbReference type="Pfam" id="PF00326">
    <property type="entry name" value="Peptidase_S9"/>
    <property type="match status" value="1"/>
</dbReference>
<dbReference type="PANTHER" id="PTHR42776">
    <property type="entry name" value="SERINE PEPTIDASE S9 FAMILY MEMBER"/>
    <property type="match status" value="1"/>
</dbReference>
<protein>
    <submittedName>
        <fullName evidence="5">S9 family peptidase</fullName>
    </submittedName>
</protein>
<dbReference type="InterPro" id="IPR002470">
    <property type="entry name" value="Peptidase_S9A"/>
</dbReference>
<keyword evidence="2" id="KW-0720">Serine protease</keyword>
<dbReference type="AlphaFoldDB" id="A0A418ZZ64"/>
<feature type="domain" description="Peptidase S9 prolyl oligopeptidase catalytic" evidence="4">
    <location>
        <begin position="413"/>
        <end position="617"/>
    </location>
</feature>
<proteinExistence type="predicted"/>
<sequence length="618" mass="66938">MPAHPPCSPRSGRRRSGCSKGPTPLAQIDPSSILPLVEIPSARAPACSPTGDAVAFIDDRSGMPQLWIIEDGEARQLTDHPEPVNSFAWSPIGTQILFTADCGGDERWQLYLLQPETGAIRALTADPMTVHMWGAFSPDGQQIAFTANDRQKDQLDLRVMELATGAVQAVAEAAGHQEVLSFAPDGASLLVRRTLGAASDQKLELVEIATGRRSPVLDADRRVKFAAARMLKAGGGLALCDFEGDRMALWGFDQHGASTGCVFRAEGCDLDAFAREPDQDSAVVTINEDGFCRLARVNLTTGESRPLAVPLDGVVTGLTVPAGGNVALCAVAGAANPSAIWELPLSGDTAVKRHGAEPLPGEVEAELSAFNSFDGLRVPFFLYRPKGEAPPSGWPAVFIIHGGPEMQWRPEWRADVQWLVRQGIMVVAPNVRGSTGYGRRYHGLDDREKRLNSLVDLTALRAYLVADGTVDGARTCVFGRSYGGYMVMAALAETPDLWRCGVNFYGIGNFATHLLATGPWARQIRVAEYGDPATDAEMLARISPVNRIDRVRAPLLMVHADRDPRVPPCESEIINSLMFGLGRRCDFLRISHEGHGFKRIDNIRRVFGTLAEFIAQEL</sequence>
<dbReference type="GO" id="GO:0006508">
    <property type="term" value="P:proteolysis"/>
    <property type="evidence" value="ECO:0007669"/>
    <property type="project" value="InterPro"/>
</dbReference>
<dbReference type="PANTHER" id="PTHR42776:SF27">
    <property type="entry name" value="DIPEPTIDYL PEPTIDASE FAMILY MEMBER 6"/>
    <property type="match status" value="1"/>
</dbReference>
<dbReference type="InterPro" id="IPR011042">
    <property type="entry name" value="6-blade_b-propeller_TolB-like"/>
</dbReference>
<evidence type="ECO:0000313" key="6">
    <source>
        <dbReference type="Proteomes" id="UP000285530"/>
    </source>
</evidence>
<dbReference type="SUPFAM" id="SSF53474">
    <property type="entry name" value="alpha/beta-Hydrolases"/>
    <property type="match status" value="1"/>
</dbReference>
<dbReference type="Proteomes" id="UP000285530">
    <property type="component" value="Unassembled WGS sequence"/>
</dbReference>
<dbReference type="SUPFAM" id="SSF82171">
    <property type="entry name" value="DPP6 N-terminal domain-like"/>
    <property type="match status" value="1"/>
</dbReference>
<keyword evidence="1" id="KW-0378">Hydrolase</keyword>
<dbReference type="PRINTS" id="PR00862">
    <property type="entry name" value="PROLIGOPTASE"/>
</dbReference>
<dbReference type="InterPro" id="IPR011659">
    <property type="entry name" value="WD40"/>
</dbReference>
<reference evidence="5 6" key="1">
    <citation type="submission" date="2018-09" db="EMBL/GenBank/DDBJ databases">
        <title>Paracoccus onubensis nov. sp. a moderate halophilic bacterium isolated from Gruta de las Maravillas (Aracena, Spain).</title>
        <authorList>
            <person name="Jurado V."/>
            <person name="Gutierrez-Patricio S."/>
            <person name="Gonzalez-Pimentel J.L."/>
            <person name="Laiz L."/>
            <person name="Saiz-Jimenez C."/>
        </authorList>
    </citation>
    <scope>NUCLEOTIDE SEQUENCE [LARGE SCALE GENOMIC DNA]</scope>
    <source>
        <strain evidence="5 6">DSM 19484</strain>
    </source>
</reference>
<organism evidence="5 6">
    <name type="scientific">Paracoccus aestuarii</name>
    <dbReference type="NCBI Taxonomy" id="453842"/>
    <lineage>
        <taxon>Bacteria</taxon>
        <taxon>Pseudomonadati</taxon>
        <taxon>Pseudomonadota</taxon>
        <taxon>Alphaproteobacteria</taxon>
        <taxon>Rhodobacterales</taxon>
        <taxon>Paracoccaceae</taxon>
        <taxon>Paracoccus</taxon>
    </lineage>
</organism>